<comment type="similarity">
    <text evidence="2">Belongs to the threonine aldolase family.</text>
</comment>
<evidence type="ECO:0000313" key="8">
    <source>
        <dbReference type="Proteomes" id="UP001152759"/>
    </source>
</evidence>
<dbReference type="GO" id="GO:0008732">
    <property type="term" value="F:L-allo-threonine aldolase activity"/>
    <property type="evidence" value="ECO:0007669"/>
    <property type="project" value="TreeGrafter"/>
</dbReference>
<dbReference type="Pfam" id="PF01212">
    <property type="entry name" value="Beta_elim_lyase"/>
    <property type="match status" value="1"/>
</dbReference>
<name>A0A9P0A2R2_BEMTA</name>
<dbReference type="PIRSF" id="PIRSF017617">
    <property type="entry name" value="Thr_aldolase"/>
    <property type="match status" value="1"/>
</dbReference>
<sequence>MTADSISDSFPPRLKFCLHKAFGSSEIFCPNLSQSRLVSNTSPKMMYVDDNLYYDNAQVIDLRSDTLSKPEEQMRIAMFNAEVGDDVYKEDPTVNELERKAALITGKEAALFVPSGTMGNLVAVLVHCEQRSSEAIVGDKSHIVLWEQGGCAQIGGVSVRTLKNRPDGTFSLDELQAEFNCGVDIHKSITTLVCVENTHNFCGGKVLPLKWLDELGALSKKLNFRLHMDGARVFNAAVALGVPVSRIVADFDSVTFCLSKGLGAPIGSVLCGSADFIKKATRLRKSLGGGMRQAGIVAAAGIYALDYMVDRLADDHRRTLAIAKCINDLNCHFINVDLENVHSNILIINFDEQYLTAPEFRARLTTVTDEELEEIGEGYVVRLMSMNNSMARIVLYCNLTDEDVQAAIKKIRFIIGEFKRNMTT</sequence>
<evidence type="ECO:0000256" key="2">
    <source>
        <dbReference type="ARBA" id="ARBA00006966"/>
    </source>
</evidence>
<dbReference type="Proteomes" id="UP001152759">
    <property type="component" value="Chromosome 2"/>
</dbReference>
<dbReference type="Gene3D" id="3.40.640.10">
    <property type="entry name" value="Type I PLP-dependent aspartate aminotransferase-like (Major domain)"/>
    <property type="match status" value="1"/>
</dbReference>
<evidence type="ECO:0000313" key="7">
    <source>
        <dbReference type="EMBL" id="CAH0385104.1"/>
    </source>
</evidence>
<protein>
    <recommendedName>
        <fullName evidence="6">Aromatic amino acid beta-eliminating lyase/threonine aldolase domain-containing protein</fullName>
    </recommendedName>
</protein>
<evidence type="ECO:0000256" key="5">
    <source>
        <dbReference type="PIRSR" id="PIRSR017617-1"/>
    </source>
</evidence>
<dbReference type="SUPFAM" id="SSF53383">
    <property type="entry name" value="PLP-dependent transferases"/>
    <property type="match status" value="1"/>
</dbReference>
<dbReference type="InterPro" id="IPR015422">
    <property type="entry name" value="PyrdxlP-dep_Trfase_small"/>
</dbReference>
<dbReference type="GO" id="GO:0006545">
    <property type="term" value="P:glycine biosynthetic process"/>
    <property type="evidence" value="ECO:0007669"/>
    <property type="project" value="TreeGrafter"/>
</dbReference>
<dbReference type="EMBL" id="OU963863">
    <property type="protein sequence ID" value="CAH0385104.1"/>
    <property type="molecule type" value="Genomic_DNA"/>
</dbReference>
<dbReference type="PANTHER" id="PTHR48097:SF9">
    <property type="entry name" value="L-THREONINE ALDOLASE"/>
    <property type="match status" value="1"/>
</dbReference>
<keyword evidence="8" id="KW-1185">Reference proteome</keyword>
<dbReference type="FunFam" id="3.40.640.10:FF:000030">
    <property type="entry name" value="Low-specificity L-threonine aldolase"/>
    <property type="match status" value="1"/>
</dbReference>
<dbReference type="GO" id="GO:0006567">
    <property type="term" value="P:L-threonine catabolic process"/>
    <property type="evidence" value="ECO:0007669"/>
    <property type="project" value="TreeGrafter"/>
</dbReference>
<dbReference type="NCBIfam" id="NF007825">
    <property type="entry name" value="PRK10534.1"/>
    <property type="match status" value="1"/>
</dbReference>
<feature type="domain" description="Aromatic amino acid beta-eliminating lyase/threonine aldolase" evidence="6">
    <location>
        <begin position="61"/>
        <end position="342"/>
    </location>
</feature>
<dbReference type="PANTHER" id="PTHR48097">
    <property type="entry name" value="L-THREONINE ALDOLASE-RELATED"/>
    <property type="match status" value="1"/>
</dbReference>
<organism evidence="7 8">
    <name type="scientific">Bemisia tabaci</name>
    <name type="common">Sweetpotato whitefly</name>
    <name type="synonym">Aleurodes tabaci</name>
    <dbReference type="NCBI Taxonomy" id="7038"/>
    <lineage>
        <taxon>Eukaryota</taxon>
        <taxon>Metazoa</taxon>
        <taxon>Ecdysozoa</taxon>
        <taxon>Arthropoda</taxon>
        <taxon>Hexapoda</taxon>
        <taxon>Insecta</taxon>
        <taxon>Pterygota</taxon>
        <taxon>Neoptera</taxon>
        <taxon>Paraneoptera</taxon>
        <taxon>Hemiptera</taxon>
        <taxon>Sternorrhyncha</taxon>
        <taxon>Aleyrodoidea</taxon>
        <taxon>Aleyrodidae</taxon>
        <taxon>Aleyrodinae</taxon>
        <taxon>Bemisia</taxon>
    </lineage>
</organism>
<dbReference type="GO" id="GO:0005829">
    <property type="term" value="C:cytosol"/>
    <property type="evidence" value="ECO:0007669"/>
    <property type="project" value="TreeGrafter"/>
</dbReference>
<evidence type="ECO:0000256" key="4">
    <source>
        <dbReference type="ARBA" id="ARBA00023239"/>
    </source>
</evidence>
<dbReference type="InterPro" id="IPR023603">
    <property type="entry name" value="Low_specificity_L-TA-like"/>
</dbReference>
<dbReference type="Gene3D" id="3.90.1150.10">
    <property type="entry name" value="Aspartate Aminotransferase, domain 1"/>
    <property type="match status" value="1"/>
</dbReference>
<proteinExistence type="inferred from homology"/>
<feature type="modified residue" description="N6-(pyridoxal phosphate)lysine" evidence="5">
    <location>
        <position position="260"/>
    </location>
</feature>
<gene>
    <name evidence="7" type="ORF">BEMITA_LOCUS4362</name>
</gene>
<dbReference type="InterPro" id="IPR015421">
    <property type="entry name" value="PyrdxlP-dep_Trfase_major"/>
</dbReference>
<dbReference type="NCBIfam" id="NF041359">
    <property type="entry name" value="GntG_guanitoxin"/>
    <property type="match status" value="1"/>
</dbReference>
<dbReference type="InterPro" id="IPR015424">
    <property type="entry name" value="PyrdxlP-dep_Trfase"/>
</dbReference>
<accession>A0A9P0A2R2</accession>
<reference evidence="7" key="1">
    <citation type="submission" date="2021-12" db="EMBL/GenBank/DDBJ databases">
        <authorList>
            <person name="King R."/>
        </authorList>
    </citation>
    <scope>NUCLEOTIDE SEQUENCE</scope>
</reference>
<evidence type="ECO:0000259" key="6">
    <source>
        <dbReference type="Pfam" id="PF01212"/>
    </source>
</evidence>
<evidence type="ECO:0000256" key="1">
    <source>
        <dbReference type="ARBA" id="ARBA00001933"/>
    </source>
</evidence>
<keyword evidence="3" id="KW-0663">Pyridoxal phosphate</keyword>
<comment type="cofactor">
    <cofactor evidence="1">
        <name>pyridoxal 5'-phosphate</name>
        <dbReference type="ChEBI" id="CHEBI:597326"/>
    </cofactor>
</comment>
<dbReference type="InterPro" id="IPR001597">
    <property type="entry name" value="ArAA_b-elim_lyase/Thr_aldolase"/>
</dbReference>
<evidence type="ECO:0000256" key="3">
    <source>
        <dbReference type="ARBA" id="ARBA00022898"/>
    </source>
</evidence>
<keyword evidence="4" id="KW-0456">Lyase</keyword>
<dbReference type="AlphaFoldDB" id="A0A9P0A2R2"/>
<dbReference type="CDD" id="cd06502">
    <property type="entry name" value="TA_like"/>
    <property type="match status" value="1"/>
</dbReference>